<proteinExistence type="predicted"/>
<name>A0A1Y0C3M6_9MYCO</name>
<feature type="transmembrane region" description="Helical" evidence="1">
    <location>
        <begin position="45"/>
        <end position="65"/>
    </location>
</feature>
<keyword evidence="3" id="KW-1185">Reference proteome</keyword>
<keyword evidence="1" id="KW-0812">Transmembrane</keyword>
<keyword evidence="1" id="KW-0472">Membrane</keyword>
<protein>
    <submittedName>
        <fullName evidence="2">Uncharacterized protein</fullName>
    </submittedName>
</protein>
<organism evidence="2 3">
    <name type="scientific">Mycobacterium dioxanotrophicus</name>
    <dbReference type="NCBI Taxonomy" id="482462"/>
    <lineage>
        <taxon>Bacteria</taxon>
        <taxon>Bacillati</taxon>
        <taxon>Actinomycetota</taxon>
        <taxon>Actinomycetes</taxon>
        <taxon>Mycobacteriales</taxon>
        <taxon>Mycobacteriaceae</taxon>
        <taxon>Mycobacterium</taxon>
    </lineage>
</organism>
<accession>A0A1Y0C3M6</accession>
<gene>
    <name evidence="2" type="ORF">BTO20_14990</name>
</gene>
<dbReference type="Proteomes" id="UP000195331">
    <property type="component" value="Chromosome"/>
</dbReference>
<keyword evidence="1" id="KW-1133">Transmembrane helix</keyword>
<dbReference type="KEGG" id="mdx:BTO20_14990"/>
<evidence type="ECO:0000313" key="2">
    <source>
        <dbReference type="EMBL" id="ART69724.1"/>
    </source>
</evidence>
<dbReference type="EMBL" id="CP020809">
    <property type="protein sequence ID" value="ART69724.1"/>
    <property type="molecule type" value="Genomic_DNA"/>
</dbReference>
<evidence type="ECO:0000256" key="1">
    <source>
        <dbReference type="SAM" id="Phobius"/>
    </source>
</evidence>
<dbReference type="AlphaFoldDB" id="A0A1Y0C3M6"/>
<sequence>MICPGADAAAVVVVACPVVVAVGEVDDVVLDDVEFDPHPATKATTAVATMICAFNPAHVLTFVYLSMVAARSRWTV</sequence>
<evidence type="ECO:0000313" key="3">
    <source>
        <dbReference type="Proteomes" id="UP000195331"/>
    </source>
</evidence>
<reference evidence="2 3" key="1">
    <citation type="submission" date="2017-04" db="EMBL/GenBank/DDBJ databases">
        <title>Whole Genome Sequence of 1,4-Dioxane Degrading Bacterium Mycobacterium dioxanotrophicus PH-06.</title>
        <authorList>
            <person name="He Y."/>
        </authorList>
    </citation>
    <scope>NUCLEOTIDE SEQUENCE [LARGE SCALE GENOMIC DNA]</scope>
    <source>
        <strain evidence="2 3">PH-06</strain>
    </source>
</reference>